<dbReference type="InterPro" id="IPR025714">
    <property type="entry name" value="Methyltranfer_dom"/>
</dbReference>
<dbReference type="Pfam" id="PF13847">
    <property type="entry name" value="Methyltransf_31"/>
    <property type="match status" value="1"/>
</dbReference>
<evidence type="ECO:0000256" key="2">
    <source>
        <dbReference type="ARBA" id="ARBA00022691"/>
    </source>
</evidence>
<keyword evidence="1 10" id="KW-0808">Transferase</keyword>
<dbReference type="AlphaFoldDB" id="D9QT30"/>
<dbReference type="Proteomes" id="UP000001661">
    <property type="component" value="Chromosome"/>
</dbReference>
<dbReference type="STRING" id="574087.Acear_2035"/>
<evidence type="ECO:0000256" key="6">
    <source>
        <dbReference type="ARBA" id="ARBA00047941"/>
    </source>
</evidence>
<protein>
    <recommendedName>
        <fullName evidence="5">Arsenite methyltransferase</fullName>
        <ecNumber evidence="4">2.1.1.137</ecNumber>
    </recommendedName>
</protein>
<dbReference type="PANTHER" id="PTHR43675:SF8">
    <property type="entry name" value="ARSENITE METHYLTRANSFERASE"/>
    <property type="match status" value="1"/>
</dbReference>
<evidence type="ECO:0000256" key="4">
    <source>
        <dbReference type="ARBA" id="ARBA00034521"/>
    </source>
</evidence>
<evidence type="ECO:0000256" key="1">
    <source>
        <dbReference type="ARBA" id="ARBA00022679"/>
    </source>
</evidence>
<comment type="catalytic activity">
    <reaction evidence="6">
        <text>arsenic triglutathione + [thioredoxin]-dithiol + S-adenosyl-L-methionine + 2 H2O = methylarsonous acid + [thioredoxin]-disulfide + 3 glutathione + S-adenosyl-L-homocysteine + H(+)</text>
        <dbReference type="Rhea" id="RHEA:69460"/>
        <dbReference type="Rhea" id="RHEA-COMP:10698"/>
        <dbReference type="Rhea" id="RHEA-COMP:10700"/>
        <dbReference type="ChEBI" id="CHEBI:15377"/>
        <dbReference type="ChEBI" id="CHEBI:15378"/>
        <dbReference type="ChEBI" id="CHEBI:17826"/>
        <dbReference type="ChEBI" id="CHEBI:29950"/>
        <dbReference type="ChEBI" id="CHEBI:50058"/>
        <dbReference type="ChEBI" id="CHEBI:57856"/>
        <dbReference type="ChEBI" id="CHEBI:57925"/>
        <dbReference type="ChEBI" id="CHEBI:59789"/>
        <dbReference type="ChEBI" id="CHEBI:183640"/>
        <dbReference type="EC" id="2.1.1.137"/>
    </reaction>
</comment>
<feature type="domain" description="Methyltransferase" evidence="9">
    <location>
        <begin position="81"/>
        <end position="226"/>
    </location>
</feature>
<dbReference type="GO" id="GO:0030791">
    <property type="term" value="F:arsenite methyltransferase activity"/>
    <property type="evidence" value="ECO:0007669"/>
    <property type="project" value="UniProtKB-EC"/>
</dbReference>
<keyword evidence="2" id="KW-0949">S-adenosyl-L-methionine</keyword>
<gene>
    <name evidence="10" type="ordered locus">Acear_2035</name>
</gene>
<dbReference type="HOGENOM" id="CLU_052868_1_1_9"/>
<name>D9QT30_ACEAZ</name>
<dbReference type="NCBIfam" id="NF008823">
    <property type="entry name" value="PRK11873.1"/>
    <property type="match status" value="1"/>
</dbReference>
<evidence type="ECO:0000256" key="8">
    <source>
        <dbReference type="ARBA" id="ARBA00048428"/>
    </source>
</evidence>
<dbReference type="eggNOG" id="COG2226">
    <property type="taxonomic scope" value="Bacteria"/>
</dbReference>
<organism evidence="10 11">
    <name type="scientific">Acetohalobium arabaticum (strain ATCC 49924 / DSM 5501 / Z-7288)</name>
    <dbReference type="NCBI Taxonomy" id="574087"/>
    <lineage>
        <taxon>Bacteria</taxon>
        <taxon>Bacillati</taxon>
        <taxon>Bacillota</taxon>
        <taxon>Clostridia</taxon>
        <taxon>Halanaerobiales</taxon>
        <taxon>Halobacteroidaceae</taxon>
        <taxon>Acetohalobium</taxon>
    </lineage>
</organism>
<reference evidence="10 11" key="1">
    <citation type="journal article" date="2010" name="Stand. Genomic Sci.">
        <title>Complete genome sequence of Acetohalobium arabaticum type strain (Z-7288).</title>
        <authorList>
            <person name="Sikorski J."/>
            <person name="Lapidus A."/>
            <person name="Chertkov O."/>
            <person name="Lucas S."/>
            <person name="Copeland A."/>
            <person name="Glavina Del Rio T."/>
            <person name="Nolan M."/>
            <person name="Tice H."/>
            <person name="Cheng J.F."/>
            <person name="Han C."/>
            <person name="Brambilla E."/>
            <person name="Pitluck S."/>
            <person name="Liolios K."/>
            <person name="Ivanova N."/>
            <person name="Mavromatis K."/>
            <person name="Mikhailova N."/>
            <person name="Pati A."/>
            <person name="Bruce D."/>
            <person name="Detter C."/>
            <person name="Tapia R."/>
            <person name="Goodwin L."/>
            <person name="Chen A."/>
            <person name="Palaniappan K."/>
            <person name="Land M."/>
            <person name="Hauser L."/>
            <person name="Chang Y.J."/>
            <person name="Jeffries C.D."/>
            <person name="Rohde M."/>
            <person name="Goker M."/>
            <person name="Spring S."/>
            <person name="Woyke T."/>
            <person name="Bristow J."/>
            <person name="Eisen J.A."/>
            <person name="Markowitz V."/>
            <person name="Hugenholtz P."/>
            <person name="Kyrpides N.C."/>
            <person name="Klenk H.P."/>
        </authorList>
    </citation>
    <scope>NUCLEOTIDE SEQUENCE [LARGE SCALE GENOMIC DNA]</scope>
    <source>
        <strain evidence="11">ATCC 49924 / DSM 5501 / Z-7288</strain>
    </source>
</reference>
<comment type="catalytic activity">
    <reaction evidence="7">
        <text>arsenic triglutathione + 2 [thioredoxin]-dithiol + 2 S-adenosyl-L-methionine + H2O = dimethylarsinous acid + 2 [thioredoxin]-disulfide + 3 glutathione + 2 S-adenosyl-L-homocysteine + 2 H(+)</text>
        <dbReference type="Rhea" id="RHEA:69464"/>
        <dbReference type="Rhea" id="RHEA-COMP:10698"/>
        <dbReference type="Rhea" id="RHEA-COMP:10700"/>
        <dbReference type="ChEBI" id="CHEBI:15377"/>
        <dbReference type="ChEBI" id="CHEBI:15378"/>
        <dbReference type="ChEBI" id="CHEBI:23808"/>
        <dbReference type="ChEBI" id="CHEBI:29950"/>
        <dbReference type="ChEBI" id="CHEBI:50058"/>
        <dbReference type="ChEBI" id="CHEBI:57856"/>
        <dbReference type="ChEBI" id="CHEBI:57925"/>
        <dbReference type="ChEBI" id="CHEBI:59789"/>
        <dbReference type="ChEBI" id="CHEBI:183640"/>
        <dbReference type="EC" id="2.1.1.137"/>
    </reaction>
</comment>
<dbReference type="EC" id="2.1.1.137" evidence="4"/>
<dbReference type="CDD" id="cd02440">
    <property type="entry name" value="AdoMet_MTases"/>
    <property type="match status" value="1"/>
</dbReference>
<comment type="similarity">
    <text evidence="3">Belongs to the methyltransferase superfamily. Arsenite methyltransferase family.</text>
</comment>
<dbReference type="EMBL" id="CP002105">
    <property type="protein sequence ID" value="ADL13530.1"/>
    <property type="molecule type" value="Genomic_DNA"/>
</dbReference>
<evidence type="ECO:0000313" key="10">
    <source>
        <dbReference type="EMBL" id="ADL13530.1"/>
    </source>
</evidence>
<dbReference type="GO" id="GO:0032259">
    <property type="term" value="P:methylation"/>
    <property type="evidence" value="ECO:0007669"/>
    <property type="project" value="UniProtKB-KW"/>
</dbReference>
<evidence type="ECO:0000259" key="9">
    <source>
        <dbReference type="Pfam" id="PF13847"/>
    </source>
</evidence>
<dbReference type="SUPFAM" id="SSF53335">
    <property type="entry name" value="S-adenosyl-L-methionine-dependent methyltransferases"/>
    <property type="match status" value="1"/>
</dbReference>
<dbReference type="Gene3D" id="3.40.50.150">
    <property type="entry name" value="Vaccinia Virus protein VP39"/>
    <property type="match status" value="1"/>
</dbReference>
<dbReference type="OrthoDB" id="9772751at2"/>
<dbReference type="InterPro" id="IPR029063">
    <property type="entry name" value="SAM-dependent_MTases_sf"/>
</dbReference>
<evidence type="ECO:0000256" key="7">
    <source>
        <dbReference type="ARBA" id="ARBA00047943"/>
    </source>
</evidence>
<dbReference type="RefSeq" id="WP_013278973.1">
    <property type="nucleotide sequence ID" value="NC_014378.1"/>
</dbReference>
<sequence length="266" mass="29202">MNDSKNDIKEKVRENYSQIVEGENKGCCSSSGCCSGNSEGIDIAQISNKLGYTSEDLETDFIEANQGLGCGNPQAITNLQPGQTVLDLGCGAGFDVFLAAREVGIEGKVIGVDMTSEMITKARKTAEENNFENVEFRLGEIEALPAADNSVDVVISNCVINLSVDKEAVFQEIYRVLKSGGRIAISDVVKNNELSEEIKDNLENYSRCITGAIPAEELEEIMEKNGFEDVEIKRKENSEEIVQDWSTEIQPEDFIYSAYITGKKPE</sequence>
<dbReference type="KEGG" id="aar:Acear_2035"/>
<keyword evidence="10" id="KW-0489">Methyltransferase</keyword>
<evidence type="ECO:0000256" key="5">
    <source>
        <dbReference type="ARBA" id="ARBA00034545"/>
    </source>
</evidence>
<evidence type="ECO:0000313" key="11">
    <source>
        <dbReference type="Proteomes" id="UP000001661"/>
    </source>
</evidence>
<keyword evidence="11" id="KW-1185">Reference proteome</keyword>
<dbReference type="PANTHER" id="PTHR43675">
    <property type="entry name" value="ARSENITE METHYLTRANSFERASE"/>
    <property type="match status" value="1"/>
</dbReference>
<comment type="catalytic activity">
    <reaction evidence="8">
        <text>arsenic triglutathione + 3 [thioredoxin]-dithiol + 3 S-adenosyl-L-methionine = trimethylarsine + 3 [thioredoxin]-disulfide + 3 glutathione + 3 S-adenosyl-L-homocysteine + 3 H(+)</text>
        <dbReference type="Rhea" id="RHEA:69432"/>
        <dbReference type="Rhea" id="RHEA-COMP:10698"/>
        <dbReference type="Rhea" id="RHEA-COMP:10700"/>
        <dbReference type="ChEBI" id="CHEBI:15378"/>
        <dbReference type="ChEBI" id="CHEBI:27130"/>
        <dbReference type="ChEBI" id="CHEBI:29950"/>
        <dbReference type="ChEBI" id="CHEBI:50058"/>
        <dbReference type="ChEBI" id="CHEBI:57856"/>
        <dbReference type="ChEBI" id="CHEBI:57925"/>
        <dbReference type="ChEBI" id="CHEBI:59789"/>
        <dbReference type="ChEBI" id="CHEBI:183640"/>
        <dbReference type="EC" id="2.1.1.137"/>
    </reaction>
</comment>
<dbReference type="InterPro" id="IPR026669">
    <property type="entry name" value="Arsenite_MeTrfase-like"/>
</dbReference>
<proteinExistence type="inferred from homology"/>
<evidence type="ECO:0000256" key="3">
    <source>
        <dbReference type="ARBA" id="ARBA00034487"/>
    </source>
</evidence>
<accession>D9QT30</accession>